<accession>K1RR23</accession>
<dbReference type="InterPro" id="IPR004387">
    <property type="entry name" value="Pept_M50_Zn"/>
</dbReference>
<dbReference type="GO" id="GO:0004222">
    <property type="term" value="F:metalloendopeptidase activity"/>
    <property type="evidence" value="ECO:0007669"/>
    <property type="project" value="InterPro"/>
</dbReference>
<proteinExistence type="predicted"/>
<evidence type="ECO:0000256" key="4">
    <source>
        <dbReference type="ARBA" id="ARBA00022692"/>
    </source>
</evidence>
<evidence type="ECO:0000259" key="11">
    <source>
        <dbReference type="Pfam" id="PF02163"/>
    </source>
</evidence>
<keyword evidence="7 10" id="KW-1133">Transmembrane helix</keyword>
<evidence type="ECO:0000256" key="1">
    <source>
        <dbReference type="ARBA" id="ARBA00001947"/>
    </source>
</evidence>
<comment type="subcellular location">
    <subcellularLocation>
        <location evidence="2">Membrane</location>
        <topology evidence="2">Multi-pass membrane protein</topology>
    </subcellularLocation>
</comment>
<keyword evidence="8" id="KW-0482">Metalloprotease</keyword>
<evidence type="ECO:0000259" key="12">
    <source>
        <dbReference type="Pfam" id="PF17820"/>
    </source>
</evidence>
<evidence type="ECO:0000256" key="2">
    <source>
        <dbReference type="ARBA" id="ARBA00004141"/>
    </source>
</evidence>
<feature type="transmembrane region" description="Helical" evidence="10">
    <location>
        <begin position="294"/>
        <end position="316"/>
    </location>
</feature>
<dbReference type="InterPro" id="IPR036034">
    <property type="entry name" value="PDZ_sf"/>
</dbReference>
<dbReference type="AlphaFoldDB" id="K1RR23"/>
<evidence type="ECO:0000313" key="13">
    <source>
        <dbReference type="EMBL" id="EKC45994.1"/>
    </source>
</evidence>
<dbReference type="Gene3D" id="2.30.42.10">
    <property type="match status" value="1"/>
</dbReference>
<sequence length="353" mass="39567">MTILINIIIFILILSVIVAIHEFGHFIFAKLMGVYVYEYAIGMGPRIFSFKPKKSETVYSLRAIPLGGFCSLAGEDTENDDDEEVPKNMRLQSKKPWQRFLIMFFGPGFNFLLAIIILFSIALFCGGTTYDPIINGVTKNTPAHEVGLEKGDRIVKIDNHKIKTIDDVSLYLTVADKTKGTTIKVEKAGTGKVEEYKIKPKKIVKDKKTGYVYGLSLKSEKTKGFVNACKYTFVKTNSLFRQMFVTIESLFTGKVSVNQLSGPVGIYSIVSEQAKSGFANLMYLMAYLSINVGFLNLLPIPAFDGGHILFILIELIRRKPVKPEVENTIHTVGLCLLMLLMIYVTINDIFRIV</sequence>
<comment type="cofactor">
    <cofactor evidence="1">
        <name>Zn(2+)</name>
        <dbReference type="ChEBI" id="CHEBI:29105"/>
    </cofactor>
</comment>
<keyword evidence="6" id="KW-0862">Zinc</keyword>
<name>K1RR23_9ZZZZ</name>
<evidence type="ECO:0000256" key="3">
    <source>
        <dbReference type="ARBA" id="ARBA00022670"/>
    </source>
</evidence>
<dbReference type="NCBIfam" id="TIGR00054">
    <property type="entry name" value="RIP metalloprotease RseP"/>
    <property type="match status" value="1"/>
</dbReference>
<dbReference type="GO" id="GO:0016020">
    <property type="term" value="C:membrane"/>
    <property type="evidence" value="ECO:0007669"/>
    <property type="project" value="UniProtKB-SubCell"/>
</dbReference>
<dbReference type="EMBL" id="AJWZ01011232">
    <property type="protein sequence ID" value="EKC45994.1"/>
    <property type="molecule type" value="Genomic_DNA"/>
</dbReference>
<keyword evidence="4 10" id="KW-0812">Transmembrane</keyword>
<feature type="domain" description="Peptidase M50" evidence="11">
    <location>
        <begin position="10"/>
        <end position="340"/>
    </location>
</feature>
<comment type="caution">
    <text evidence="13">The sequence shown here is derived from an EMBL/GenBank/DDBJ whole genome shotgun (WGS) entry which is preliminary data.</text>
</comment>
<evidence type="ECO:0000256" key="9">
    <source>
        <dbReference type="ARBA" id="ARBA00023136"/>
    </source>
</evidence>
<dbReference type="Pfam" id="PF02163">
    <property type="entry name" value="Peptidase_M50"/>
    <property type="match status" value="1"/>
</dbReference>
<evidence type="ECO:0000256" key="7">
    <source>
        <dbReference type="ARBA" id="ARBA00022989"/>
    </source>
</evidence>
<dbReference type="GO" id="GO:0006508">
    <property type="term" value="P:proteolysis"/>
    <property type="evidence" value="ECO:0007669"/>
    <property type="project" value="UniProtKB-KW"/>
</dbReference>
<gene>
    <name evidence="13" type="ORF">OBE_16526</name>
</gene>
<dbReference type="InterPro" id="IPR041489">
    <property type="entry name" value="PDZ_6"/>
</dbReference>
<keyword evidence="9 10" id="KW-0472">Membrane</keyword>
<dbReference type="CDD" id="cd06163">
    <property type="entry name" value="S2P-M50_PDZ_RseP-like"/>
    <property type="match status" value="1"/>
</dbReference>
<dbReference type="Pfam" id="PF17820">
    <property type="entry name" value="PDZ_6"/>
    <property type="match status" value="1"/>
</dbReference>
<dbReference type="SUPFAM" id="SSF50156">
    <property type="entry name" value="PDZ domain-like"/>
    <property type="match status" value="1"/>
</dbReference>
<feature type="transmembrane region" description="Helical" evidence="10">
    <location>
        <begin position="6"/>
        <end position="28"/>
    </location>
</feature>
<feature type="transmembrane region" description="Helical" evidence="10">
    <location>
        <begin position="100"/>
        <end position="124"/>
    </location>
</feature>
<keyword evidence="5 13" id="KW-0378">Hydrolase</keyword>
<feature type="transmembrane region" description="Helical" evidence="10">
    <location>
        <begin position="328"/>
        <end position="346"/>
    </location>
</feature>
<evidence type="ECO:0000256" key="6">
    <source>
        <dbReference type="ARBA" id="ARBA00022833"/>
    </source>
</evidence>
<evidence type="ECO:0000256" key="8">
    <source>
        <dbReference type="ARBA" id="ARBA00023049"/>
    </source>
</evidence>
<reference evidence="13" key="1">
    <citation type="journal article" date="2013" name="Environ. Microbiol.">
        <title>Microbiota from the distal guts of lean and obese adolescents exhibit partial functional redundancy besides clear differences in community structure.</title>
        <authorList>
            <person name="Ferrer M."/>
            <person name="Ruiz A."/>
            <person name="Lanza F."/>
            <person name="Haange S.B."/>
            <person name="Oberbach A."/>
            <person name="Till H."/>
            <person name="Bargiela R."/>
            <person name="Campoy C."/>
            <person name="Segura M.T."/>
            <person name="Richter M."/>
            <person name="von Bergen M."/>
            <person name="Seifert J."/>
            <person name="Suarez A."/>
        </authorList>
    </citation>
    <scope>NUCLEOTIDE SEQUENCE</scope>
</reference>
<protein>
    <submittedName>
        <fullName evidence="13">Peptidase M50, putative membrane-associated zinc metallopeptidase</fullName>
        <ecNumber evidence="13">3.4.24.-</ecNumber>
    </submittedName>
</protein>
<dbReference type="InterPro" id="IPR008915">
    <property type="entry name" value="Peptidase_M50"/>
</dbReference>
<organism evidence="13">
    <name type="scientific">human gut metagenome</name>
    <dbReference type="NCBI Taxonomy" id="408170"/>
    <lineage>
        <taxon>unclassified sequences</taxon>
        <taxon>metagenomes</taxon>
        <taxon>organismal metagenomes</taxon>
    </lineage>
</organism>
<dbReference type="PANTHER" id="PTHR42837:SF2">
    <property type="entry name" value="MEMBRANE METALLOPROTEASE ARASP2, CHLOROPLASTIC-RELATED"/>
    <property type="match status" value="1"/>
</dbReference>
<feature type="domain" description="PDZ" evidence="12">
    <location>
        <begin position="133"/>
        <end position="173"/>
    </location>
</feature>
<keyword evidence="3" id="KW-0645">Protease</keyword>
<dbReference type="EC" id="3.4.24.-" evidence="13"/>
<dbReference type="PANTHER" id="PTHR42837">
    <property type="entry name" value="REGULATOR OF SIGMA-E PROTEASE RSEP"/>
    <property type="match status" value="1"/>
</dbReference>
<evidence type="ECO:0000256" key="10">
    <source>
        <dbReference type="SAM" id="Phobius"/>
    </source>
</evidence>
<evidence type="ECO:0000256" key="5">
    <source>
        <dbReference type="ARBA" id="ARBA00022801"/>
    </source>
</evidence>